<proteinExistence type="predicted"/>
<name>A0ACB9DMD9_ARCLA</name>
<gene>
    <name evidence="1" type="ORF">L6452_10523</name>
</gene>
<dbReference type="Proteomes" id="UP001055879">
    <property type="component" value="Linkage Group LG03"/>
</dbReference>
<accession>A0ACB9DMD9</accession>
<comment type="caution">
    <text evidence="1">The sequence shown here is derived from an EMBL/GenBank/DDBJ whole genome shotgun (WGS) entry which is preliminary data.</text>
</comment>
<evidence type="ECO:0000313" key="2">
    <source>
        <dbReference type="Proteomes" id="UP001055879"/>
    </source>
</evidence>
<evidence type="ECO:0000313" key="1">
    <source>
        <dbReference type="EMBL" id="KAI3747839.1"/>
    </source>
</evidence>
<organism evidence="1 2">
    <name type="scientific">Arctium lappa</name>
    <name type="common">Greater burdock</name>
    <name type="synonym">Lappa major</name>
    <dbReference type="NCBI Taxonomy" id="4217"/>
    <lineage>
        <taxon>Eukaryota</taxon>
        <taxon>Viridiplantae</taxon>
        <taxon>Streptophyta</taxon>
        <taxon>Embryophyta</taxon>
        <taxon>Tracheophyta</taxon>
        <taxon>Spermatophyta</taxon>
        <taxon>Magnoliopsida</taxon>
        <taxon>eudicotyledons</taxon>
        <taxon>Gunneridae</taxon>
        <taxon>Pentapetalae</taxon>
        <taxon>asterids</taxon>
        <taxon>campanulids</taxon>
        <taxon>Asterales</taxon>
        <taxon>Asteraceae</taxon>
        <taxon>Carduoideae</taxon>
        <taxon>Cardueae</taxon>
        <taxon>Arctiinae</taxon>
        <taxon>Arctium</taxon>
    </lineage>
</organism>
<sequence>MDRATTLLLILALLLCSTSSTATRLNPAFLTAATTTTTTRHQDKGDVETAEIEKGCEGIGEEECLMRRTLVAHLDYIYTQKETP</sequence>
<reference evidence="2" key="1">
    <citation type="journal article" date="2022" name="Mol. Ecol. Resour.">
        <title>The genomes of chicory, endive, great burdock and yacon provide insights into Asteraceae palaeo-polyploidization history and plant inulin production.</title>
        <authorList>
            <person name="Fan W."/>
            <person name="Wang S."/>
            <person name="Wang H."/>
            <person name="Wang A."/>
            <person name="Jiang F."/>
            <person name="Liu H."/>
            <person name="Zhao H."/>
            <person name="Xu D."/>
            <person name="Zhang Y."/>
        </authorList>
    </citation>
    <scope>NUCLEOTIDE SEQUENCE [LARGE SCALE GENOMIC DNA]</scope>
    <source>
        <strain evidence="2">cv. Niubang</strain>
    </source>
</reference>
<reference evidence="1 2" key="2">
    <citation type="journal article" date="2022" name="Mol. Ecol. Resour.">
        <title>The genomes of chicory, endive, great burdock and yacon provide insights into Asteraceae paleo-polyploidization history and plant inulin production.</title>
        <authorList>
            <person name="Fan W."/>
            <person name="Wang S."/>
            <person name="Wang H."/>
            <person name="Wang A."/>
            <person name="Jiang F."/>
            <person name="Liu H."/>
            <person name="Zhao H."/>
            <person name="Xu D."/>
            <person name="Zhang Y."/>
        </authorList>
    </citation>
    <scope>NUCLEOTIDE SEQUENCE [LARGE SCALE GENOMIC DNA]</scope>
    <source>
        <strain evidence="2">cv. Niubang</strain>
    </source>
</reference>
<keyword evidence="2" id="KW-1185">Reference proteome</keyword>
<dbReference type="EMBL" id="CM042049">
    <property type="protein sequence ID" value="KAI3747839.1"/>
    <property type="molecule type" value="Genomic_DNA"/>
</dbReference>
<protein>
    <submittedName>
        <fullName evidence="1">Uncharacterized protein</fullName>
    </submittedName>
</protein>